<protein>
    <recommendedName>
        <fullName evidence="3">Integrase catalytic domain-containing protein</fullName>
    </recommendedName>
</protein>
<comment type="caution">
    <text evidence="1">The sequence shown here is derived from an EMBL/GenBank/DDBJ whole genome shotgun (WGS) entry which is preliminary data.</text>
</comment>
<sequence>MYWVTDVHPGGDRSFNSFLGLANRYRKPPMFLPCHEDYTAMDKATMIWNRAISHTVLLQIIISDRDPKFTSALWKNLHNLFVTKLSFSKAYYFLNDGLAERVRKNIEEMMRKFCAYGRELKEYDGFTHDLCTFIPALDLENMRSINSSTSNKPAI</sequence>
<gene>
    <name evidence="1" type="ORF">O181_090551</name>
</gene>
<dbReference type="PANTHER" id="PTHR37984:SF5">
    <property type="entry name" value="PROTEIN NYNRIN-LIKE"/>
    <property type="match status" value="1"/>
</dbReference>
<organism evidence="1 2">
    <name type="scientific">Austropuccinia psidii MF-1</name>
    <dbReference type="NCBI Taxonomy" id="1389203"/>
    <lineage>
        <taxon>Eukaryota</taxon>
        <taxon>Fungi</taxon>
        <taxon>Dikarya</taxon>
        <taxon>Basidiomycota</taxon>
        <taxon>Pucciniomycotina</taxon>
        <taxon>Pucciniomycetes</taxon>
        <taxon>Pucciniales</taxon>
        <taxon>Sphaerophragmiaceae</taxon>
        <taxon>Austropuccinia</taxon>
    </lineage>
</organism>
<proteinExistence type="predicted"/>
<dbReference type="InterPro" id="IPR050951">
    <property type="entry name" value="Retrovirus_Pol_polyprotein"/>
</dbReference>
<reference evidence="1" key="1">
    <citation type="submission" date="2021-03" db="EMBL/GenBank/DDBJ databases">
        <title>Draft genome sequence of rust myrtle Austropuccinia psidii MF-1, a brazilian biotype.</title>
        <authorList>
            <person name="Quecine M.C."/>
            <person name="Pachon D.M.R."/>
            <person name="Bonatelli M.L."/>
            <person name="Correr F.H."/>
            <person name="Franceschini L.M."/>
            <person name="Leite T.F."/>
            <person name="Margarido G.R.A."/>
            <person name="Almeida C.A."/>
            <person name="Ferrarezi J.A."/>
            <person name="Labate C.A."/>
        </authorList>
    </citation>
    <scope>NUCLEOTIDE SEQUENCE</scope>
    <source>
        <strain evidence="1">MF-1</strain>
    </source>
</reference>
<dbReference type="AlphaFoldDB" id="A0A9Q3P8T5"/>
<accession>A0A9Q3P8T5</accession>
<dbReference type="Gene3D" id="3.30.420.10">
    <property type="entry name" value="Ribonuclease H-like superfamily/Ribonuclease H"/>
    <property type="match status" value="1"/>
</dbReference>
<evidence type="ECO:0000313" key="1">
    <source>
        <dbReference type="EMBL" id="MBW0550836.1"/>
    </source>
</evidence>
<dbReference type="InterPro" id="IPR036397">
    <property type="entry name" value="RNaseH_sf"/>
</dbReference>
<keyword evidence="2" id="KW-1185">Reference proteome</keyword>
<dbReference type="EMBL" id="AVOT02056518">
    <property type="protein sequence ID" value="MBW0550836.1"/>
    <property type="molecule type" value="Genomic_DNA"/>
</dbReference>
<dbReference type="GO" id="GO:0003676">
    <property type="term" value="F:nucleic acid binding"/>
    <property type="evidence" value="ECO:0007669"/>
    <property type="project" value="InterPro"/>
</dbReference>
<dbReference type="SUPFAM" id="SSF53098">
    <property type="entry name" value="Ribonuclease H-like"/>
    <property type="match status" value="1"/>
</dbReference>
<evidence type="ECO:0008006" key="3">
    <source>
        <dbReference type="Google" id="ProtNLM"/>
    </source>
</evidence>
<dbReference type="PANTHER" id="PTHR37984">
    <property type="entry name" value="PROTEIN CBG26694"/>
    <property type="match status" value="1"/>
</dbReference>
<dbReference type="Proteomes" id="UP000765509">
    <property type="component" value="Unassembled WGS sequence"/>
</dbReference>
<dbReference type="InterPro" id="IPR012337">
    <property type="entry name" value="RNaseH-like_sf"/>
</dbReference>
<name>A0A9Q3P8T5_9BASI</name>
<dbReference type="OrthoDB" id="2273864at2759"/>
<evidence type="ECO:0000313" key="2">
    <source>
        <dbReference type="Proteomes" id="UP000765509"/>
    </source>
</evidence>